<proteinExistence type="predicted"/>
<organism evidence="1 2">
    <name type="scientific">Paraburkholderia terrae</name>
    <dbReference type="NCBI Taxonomy" id="311230"/>
    <lineage>
        <taxon>Bacteria</taxon>
        <taxon>Pseudomonadati</taxon>
        <taxon>Pseudomonadota</taxon>
        <taxon>Betaproteobacteria</taxon>
        <taxon>Burkholderiales</taxon>
        <taxon>Burkholderiaceae</taxon>
        <taxon>Paraburkholderia</taxon>
    </lineage>
</organism>
<sequence>MLRREQTAHLFDATVTTSHCDERHVALRRHGADFGQRQWQQLCLGARVPTDLAGDAIQ</sequence>
<gene>
    <name evidence="1" type="ORF">PTKU64_85450</name>
</gene>
<evidence type="ECO:0000313" key="1">
    <source>
        <dbReference type="EMBL" id="BCZ84870.1"/>
    </source>
</evidence>
<dbReference type="EMBL" id="AP024958">
    <property type="protein sequence ID" value="BCZ84870.1"/>
    <property type="molecule type" value="Genomic_DNA"/>
</dbReference>
<evidence type="ECO:0000313" key="2">
    <source>
        <dbReference type="Proteomes" id="UP001319874"/>
    </source>
</evidence>
<protein>
    <submittedName>
        <fullName evidence="1">Uncharacterized protein</fullName>
    </submittedName>
</protein>
<reference evidence="1 2" key="1">
    <citation type="journal article" date="2022" name="Front. Microbiol.">
        <title>Identification and characterization of a novel class of self-sufficient cytochrome P450 hydroxylase involved in cyclohexanecarboxylate degradation in Paraburkholderia terrae strain KU-64.</title>
        <authorList>
            <person name="Yamamoto T."/>
            <person name="Hasegawa Y."/>
            <person name="Iwaki H."/>
        </authorList>
    </citation>
    <scope>NUCLEOTIDE SEQUENCE [LARGE SCALE GENOMIC DNA]</scope>
    <source>
        <strain evidence="1 2">KU-64</strain>
    </source>
</reference>
<name>A0ABM7U0K8_9BURK</name>
<keyword evidence="2" id="KW-1185">Reference proteome</keyword>
<dbReference type="Proteomes" id="UP001319874">
    <property type="component" value="Chromosome 4"/>
</dbReference>
<accession>A0ABM7U0K8</accession>